<keyword evidence="4" id="KW-0238">DNA-binding</keyword>
<evidence type="ECO:0000256" key="6">
    <source>
        <dbReference type="ARBA" id="ARBA00023242"/>
    </source>
</evidence>
<name>A0A5N6L1G7_9ROSI</name>
<dbReference type="InterPro" id="IPR036864">
    <property type="entry name" value="Zn2-C6_fun-type_DNA-bd_sf"/>
</dbReference>
<evidence type="ECO:0000256" key="4">
    <source>
        <dbReference type="ARBA" id="ARBA00023125"/>
    </source>
</evidence>
<proteinExistence type="predicted"/>
<dbReference type="AlphaFoldDB" id="A0A5N6L1G7"/>
<keyword evidence="1" id="KW-0479">Metal-binding</keyword>
<dbReference type="Proteomes" id="UP000327013">
    <property type="component" value="Unassembled WGS sequence"/>
</dbReference>
<keyword evidence="6" id="KW-0539">Nucleus</keyword>
<dbReference type="GO" id="GO:0003677">
    <property type="term" value="F:DNA binding"/>
    <property type="evidence" value="ECO:0007669"/>
    <property type="project" value="UniProtKB-KW"/>
</dbReference>
<evidence type="ECO:0000256" key="5">
    <source>
        <dbReference type="ARBA" id="ARBA00023163"/>
    </source>
</evidence>
<evidence type="ECO:0000256" key="3">
    <source>
        <dbReference type="ARBA" id="ARBA00023015"/>
    </source>
</evidence>
<evidence type="ECO:0000313" key="8">
    <source>
        <dbReference type="EMBL" id="KAB8542138.1"/>
    </source>
</evidence>
<dbReference type="EMBL" id="VIBQ01000059">
    <property type="protein sequence ID" value="KAB8542138.1"/>
    <property type="molecule type" value="Genomic_DNA"/>
</dbReference>
<dbReference type="InterPro" id="IPR007219">
    <property type="entry name" value="XnlR_reg_dom"/>
</dbReference>
<dbReference type="GO" id="GO:0008270">
    <property type="term" value="F:zinc ion binding"/>
    <property type="evidence" value="ECO:0007669"/>
    <property type="project" value="InterPro"/>
</dbReference>
<dbReference type="PANTHER" id="PTHR31779:SF4">
    <property type="entry name" value="2-NITROPROPANE DIOXYGENASE FAMILY, PUTATIVE (AFU_ORTHOLOGUE AFUA_2G17430)-RELATED"/>
    <property type="match status" value="1"/>
</dbReference>
<accession>A0A5N6L1G7</accession>
<gene>
    <name evidence="8" type="ORF">FH972_025601</name>
</gene>
<keyword evidence="2" id="KW-0862">Zinc</keyword>
<feature type="domain" description="Zn(2)-C6 fungal-type" evidence="7">
    <location>
        <begin position="19"/>
        <end position="48"/>
    </location>
</feature>
<keyword evidence="9" id="KW-1185">Reference proteome</keyword>
<dbReference type="PROSITE" id="PS50048">
    <property type="entry name" value="ZN2_CY6_FUNGAL_2"/>
    <property type="match status" value="1"/>
</dbReference>
<dbReference type="Gene3D" id="4.10.240.10">
    <property type="entry name" value="Zn(2)-C6 fungal-type DNA-binding domain"/>
    <property type="match status" value="1"/>
</dbReference>
<evidence type="ECO:0000259" key="7">
    <source>
        <dbReference type="PROSITE" id="PS50048"/>
    </source>
</evidence>
<dbReference type="InterPro" id="IPR052478">
    <property type="entry name" value="Metabolite_Synth_Reg"/>
</dbReference>
<dbReference type="CDD" id="cd12148">
    <property type="entry name" value="fungal_TF_MHR"/>
    <property type="match status" value="1"/>
</dbReference>
<dbReference type="CDD" id="cd00067">
    <property type="entry name" value="GAL4"/>
    <property type="match status" value="1"/>
</dbReference>
<evidence type="ECO:0000256" key="1">
    <source>
        <dbReference type="ARBA" id="ARBA00022723"/>
    </source>
</evidence>
<dbReference type="SMART" id="SM00066">
    <property type="entry name" value="GAL4"/>
    <property type="match status" value="1"/>
</dbReference>
<comment type="caution">
    <text evidence="8">The sequence shown here is derived from an EMBL/GenBank/DDBJ whole genome shotgun (WGS) entry which is preliminary data.</text>
</comment>
<dbReference type="OrthoDB" id="9986881at2759"/>
<dbReference type="Pfam" id="PF04082">
    <property type="entry name" value="Fungal_trans"/>
    <property type="match status" value="1"/>
</dbReference>
<protein>
    <recommendedName>
        <fullName evidence="7">Zn(2)-C6 fungal-type domain-containing protein</fullName>
    </recommendedName>
</protein>
<keyword evidence="5" id="KW-0804">Transcription</keyword>
<keyword evidence="3" id="KW-0805">Transcription regulation</keyword>
<dbReference type="InterPro" id="IPR001138">
    <property type="entry name" value="Zn2Cys6_DnaBD"/>
</dbReference>
<dbReference type="PANTHER" id="PTHR31779">
    <property type="entry name" value="2-NITROPROPANE DIOXYGENASE FAMILY, PUTATIVE (AFU_ORTHOLOGUE AFUA_2G17430)-RELATED"/>
    <property type="match status" value="1"/>
</dbReference>
<dbReference type="GO" id="GO:0006351">
    <property type="term" value="P:DNA-templated transcription"/>
    <property type="evidence" value="ECO:0007669"/>
    <property type="project" value="InterPro"/>
</dbReference>
<dbReference type="GO" id="GO:0000981">
    <property type="term" value="F:DNA-binding transcription factor activity, RNA polymerase II-specific"/>
    <property type="evidence" value="ECO:0007669"/>
    <property type="project" value="InterPro"/>
</dbReference>
<dbReference type="Pfam" id="PF00172">
    <property type="entry name" value="Zn_clus"/>
    <property type="match status" value="1"/>
</dbReference>
<evidence type="ECO:0000313" key="9">
    <source>
        <dbReference type="Proteomes" id="UP000327013"/>
    </source>
</evidence>
<sequence length="546" mass="61015">MPDVRRAAGGDGRRYVRQACEPCRMSKRKCDGLQPCAMCQRYGYNCHFADRRSSKARITSKQTSKSPHLPLESQATNRTLLDHAQATEATSGVIFQTTLAAQNDPENDYNIQPRGWNLGIRSALSAQPPHMSSIASQSEVRVMSDVFFAKVHCVYGFIDRREFAEKIETLWTRPSSDDPYAAVVCGAAALGSLFSGNCLFEAALVDCARHILQNSNVSGQVTHIHAAGWLLRTLYLRCTASPHATWIAGCTTIHTMQAIGLHNQSTWPQALQNANGETQDWYRRLFWIAMIIHSWTSFEYGKPRIELHGPGCHVPQSTISGNAFDAKLKMYNLSNILSADSTTRDATTMEEAMRQVTSMELHHDELEFDRVMLCICFYRHLRILNAKVAESWTHTIISAGLVGLKACLRLARNREPWWHVANVPFQFLCVLLVIDTRESLSKVAEVLSTIKTVGQTFSSVETTEIERTAITLIRLIHKRKEADAMALSFASKENVNGGLASVIDEPTASTDAELMRVDFPDLDLAWDDLSNGLFFDINMAQLNDIT</sequence>
<evidence type="ECO:0000256" key="2">
    <source>
        <dbReference type="ARBA" id="ARBA00022833"/>
    </source>
</evidence>
<dbReference type="PROSITE" id="PS00463">
    <property type="entry name" value="ZN2_CY6_FUNGAL_1"/>
    <property type="match status" value="1"/>
</dbReference>
<organism evidence="8 9">
    <name type="scientific">Carpinus fangiana</name>
    <dbReference type="NCBI Taxonomy" id="176857"/>
    <lineage>
        <taxon>Eukaryota</taxon>
        <taxon>Viridiplantae</taxon>
        <taxon>Streptophyta</taxon>
        <taxon>Embryophyta</taxon>
        <taxon>Tracheophyta</taxon>
        <taxon>Spermatophyta</taxon>
        <taxon>Magnoliopsida</taxon>
        <taxon>eudicotyledons</taxon>
        <taxon>Gunneridae</taxon>
        <taxon>Pentapetalae</taxon>
        <taxon>rosids</taxon>
        <taxon>fabids</taxon>
        <taxon>Fagales</taxon>
        <taxon>Betulaceae</taxon>
        <taxon>Carpinus</taxon>
    </lineage>
</organism>
<reference evidence="8 9" key="1">
    <citation type="submission" date="2019-06" db="EMBL/GenBank/DDBJ databases">
        <title>A chromosomal-level reference genome of Carpinus fangiana (Coryloideae, Betulaceae).</title>
        <authorList>
            <person name="Yang X."/>
            <person name="Wang Z."/>
            <person name="Zhang L."/>
            <person name="Hao G."/>
            <person name="Liu J."/>
            <person name="Yang Y."/>
        </authorList>
    </citation>
    <scope>NUCLEOTIDE SEQUENCE [LARGE SCALE GENOMIC DNA]</scope>
    <source>
        <strain evidence="8">Cfa_2016G</strain>
        <tissue evidence="8">Leaf</tissue>
    </source>
</reference>
<dbReference type="SUPFAM" id="SSF57701">
    <property type="entry name" value="Zn2/Cys6 DNA-binding domain"/>
    <property type="match status" value="1"/>
</dbReference>
<dbReference type="GO" id="GO:0009410">
    <property type="term" value="P:response to xenobiotic stimulus"/>
    <property type="evidence" value="ECO:0007669"/>
    <property type="project" value="TreeGrafter"/>
</dbReference>